<keyword evidence="3" id="KW-1185">Reference proteome</keyword>
<dbReference type="InterPro" id="IPR051044">
    <property type="entry name" value="MAG_DAG_Lipase"/>
</dbReference>
<evidence type="ECO:0000313" key="2">
    <source>
        <dbReference type="EMBL" id="SDF36183.1"/>
    </source>
</evidence>
<name>A0A1G7KG05_9SPHN</name>
<dbReference type="InterPro" id="IPR022742">
    <property type="entry name" value="Hydrolase_4"/>
</dbReference>
<dbReference type="EMBL" id="FNBI01000003">
    <property type="protein sequence ID" value="SDF36183.1"/>
    <property type="molecule type" value="Genomic_DNA"/>
</dbReference>
<evidence type="ECO:0000313" key="3">
    <source>
        <dbReference type="Proteomes" id="UP000323502"/>
    </source>
</evidence>
<dbReference type="AlphaFoldDB" id="A0A1G7KG05"/>
<organism evidence="2 3">
    <name type="scientific">Sphingomonas carotinifaciens</name>
    <dbReference type="NCBI Taxonomy" id="1166323"/>
    <lineage>
        <taxon>Bacteria</taxon>
        <taxon>Pseudomonadati</taxon>
        <taxon>Pseudomonadota</taxon>
        <taxon>Alphaproteobacteria</taxon>
        <taxon>Sphingomonadales</taxon>
        <taxon>Sphingomonadaceae</taxon>
        <taxon>Sphingomonas</taxon>
    </lineage>
</organism>
<sequence length="308" mass="34434">MMPVAPRRKLDPNARVGEWTAPDGWRHRRFDWPAADDRRRLLFQTGRADMFEKYLDAFEHFHAQGWSITAFDWRGQGGSGRLAEDDTGHIEDFGTLVDDLAAFWRDWHRPGARHAVLGHSMGGFLTLRALAEGRFAPDAAVLVAPMLGLRAPMGAVLGHRLATWMAGWGDPRRPAWRRGESARAARQRQQRLTHDITCFAEQQAWRRDNPQLCLGSPSWSWVAQAFAATAALRADPRLSAITTPVQFVLADADRLVDARMAAAVATRLPHAEVVRFGPESAHEILREIAPVRARAYAAIDGFLDRVAP</sequence>
<evidence type="ECO:0000259" key="1">
    <source>
        <dbReference type="Pfam" id="PF12146"/>
    </source>
</evidence>
<accession>A0A1G7KG05</accession>
<dbReference type="PANTHER" id="PTHR11614">
    <property type="entry name" value="PHOSPHOLIPASE-RELATED"/>
    <property type="match status" value="1"/>
</dbReference>
<dbReference type="Gene3D" id="3.40.50.1820">
    <property type="entry name" value="alpha/beta hydrolase"/>
    <property type="match status" value="1"/>
</dbReference>
<reference evidence="2 3" key="1">
    <citation type="submission" date="2016-10" db="EMBL/GenBank/DDBJ databases">
        <authorList>
            <person name="Varghese N."/>
            <person name="Submissions S."/>
        </authorList>
    </citation>
    <scope>NUCLEOTIDE SEQUENCE [LARGE SCALE GENOMIC DNA]</scope>
    <source>
        <strain evidence="2 3">S7-754</strain>
    </source>
</reference>
<dbReference type="RefSeq" id="WP_311732259.1">
    <property type="nucleotide sequence ID" value="NZ_FNBI01000003.1"/>
</dbReference>
<protein>
    <submittedName>
        <fullName evidence="2">Lysophospholipase</fullName>
    </submittedName>
</protein>
<proteinExistence type="predicted"/>
<dbReference type="SUPFAM" id="SSF53474">
    <property type="entry name" value="alpha/beta-Hydrolases"/>
    <property type="match status" value="1"/>
</dbReference>
<gene>
    <name evidence="2" type="ORF">SAMN05216557_103102</name>
</gene>
<dbReference type="InterPro" id="IPR029058">
    <property type="entry name" value="AB_hydrolase_fold"/>
</dbReference>
<dbReference type="Pfam" id="PF12146">
    <property type="entry name" value="Hydrolase_4"/>
    <property type="match status" value="1"/>
</dbReference>
<feature type="domain" description="Serine aminopeptidase S33" evidence="1">
    <location>
        <begin position="38"/>
        <end position="287"/>
    </location>
</feature>
<dbReference type="Proteomes" id="UP000323502">
    <property type="component" value="Unassembled WGS sequence"/>
</dbReference>